<name>A0ABN3BQ11_9MICC</name>
<feature type="transmembrane region" description="Helical" evidence="10">
    <location>
        <begin position="103"/>
        <end position="136"/>
    </location>
</feature>
<keyword evidence="9 10" id="KW-0472">Membrane</keyword>
<dbReference type="PANTHER" id="PTHR43302:SF5">
    <property type="entry name" value="TRANSPORTER ARSB-RELATED"/>
    <property type="match status" value="1"/>
</dbReference>
<dbReference type="PANTHER" id="PTHR43302">
    <property type="entry name" value="TRANSPORTER ARSB-RELATED"/>
    <property type="match status" value="1"/>
</dbReference>
<evidence type="ECO:0000256" key="10">
    <source>
        <dbReference type="SAM" id="Phobius"/>
    </source>
</evidence>
<evidence type="ECO:0000256" key="9">
    <source>
        <dbReference type="ARBA" id="ARBA00023136"/>
    </source>
</evidence>
<feature type="transmembrane region" description="Helical" evidence="10">
    <location>
        <begin position="33"/>
        <end position="54"/>
    </location>
</feature>
<feature type="transmembrane region" description="Helical" evidence="10">
    <location>
        <begin position="184"/>
        <end position="207"/>
    </location>
</feature>
<keyword evidence="4" id="KW-0813">Transport</keyword>
<feature type="transmembrane region" description="Helical" evidence="10">
    <location>
        <begin position="66"/>
        <end position="91"/>
    </location>
</feature>
<evidence type="ECO:0000313" key="13">
    <source>
        <dbReference type="Proteomes" id="UP001500432"/>
    </source>
</evidence>
<protein>
    <submittedName>
        <fullName evidence="12">ArsB/NhaD family transporter</fullName>
    </submittedName>
</protein>
<evidence type="ECO:0000259" key="11">
    <source>
        <dbReference type="Pfam" id="PF03600"/>
    </source>
</evidence>
<evidence type="ECO:0000256" key="6">
    <source>
        <dbReference type="ARBA" id="ARBA00022692"/>
    </source>
</evidence>
<evidence type="ECO:0000256" key="7">
    <source>
        <dbReference type="ARBA" id="ARBA00022849"/>
    </source>
</evidence>
<feature type="transmembrane region" description="Helical" evidence="10">
    <location>
        <begin position="326"/>
        <end position="347"/>
    </location>
</feature>
<dbReference type="EMBL" id="BAAAQW010000003">
    <property type="protein sequence ID" value="GAA2199022.1"/>
    <property type="molecule type" value="Genomic_DNA"/>
</dbReference>
<reference evidence="12 13" key="1">
    <citation type="journal article" date="2019" name="Int. J. Syst. Evol. Microbiol.">
        <title>The Global Catalogue of Microorganisms (GCM) 10K type strain sequencing project: providing services to taxonomists for standard genome sequencing and annotation.</title>
        <authorList>
            <consortium name="The Broad Institute Genomics Platform"/>
            <consortium name="The Broad Institute Genome Sequencing Center for Infectious Disease"/>
            <person name="Wu L."/>
            <person name="Ma J."/>
        </authorList>
    </citation>
    <scope>NUCLEOTIDE SEQUENCE [LARGE SCALE GENOMIC DNA]</scope>
    <source>
        <strain evidence="12 13">JCM 16034</strain>
    </source>
</reference>
<evidence type="ECO:0000256" key="3">
    <source>
        <dbReference type="ARBA" id="ARBA00009843"/>
    </source>
</evidence>
<keyword evidence="6 10" id="KW-0812">Transmembrane</keyword>
<evidence type="ECO:0000313" key="12">
    <source>
        <dbReference type="EMBL" id="GAA2199022.1"/>
    </source>
</evidence>
<evidence type="ECO:0000256" key="4">
    <source>
        <dbReference type="ARBA" id="ARBA00022448"/>
    </source>
</evidence>
<comment type="subcellular location">
    <subcellularLocation>
        <location evidence="1">Cell membrane</location>
        <topology evidence="1">Multi-pass membrane protein</topology>
    </subcellularLocation>
</comment>
<keyword evidence="13" id="KW-1185">Reference proteome</keyword>
<feature type="transmembrane region" description="Helical" evidence="10">
    <location>
        <begin position="283"/>
        <end position="301"/>
    </location>
</feature>
<dbReference type="PRINTS" id="PR00758">
    <property type="entry name" value="ARSENICPUMP"/>
</dbReference>
<proteinExistence type="inferred from homology"/>
<evidence type="ECO:0000256" key="8">
    <source>
        <dbReference type="ARBA" id="ARBA00022989"/>
    </source>
</evidence>
<dbReference type="InterPro" id="IPR000802">
    <property type="entry name" value="Arsenical_pump_ArsB"/>
</dbReference>
<comment type="similarity">
    <text evidence="3">Belongs to the CitM (TC 2.A.11) transporter family.</text>
</comment>
<keyword evidence="7" id="KW-0059">Arsenical resistance</keyword>
<accession>A0ABN3BQ11</accession>
<feature type="transmembrane region" description="Helical" evidence="10">
    <location>
        <begin position="259"/>
        <end position="276"/>
    </location>
</feature>
<feature type="transmembrane region" description="Helical" evidence="10">
    <location>
        <begin position="396"/>
        <end position="420"/>
    </location>
</feature>
<evidence type="ECO:0000256" key="1">
    <source>
        <dbReference type="ARBA" id="ARBA00004651"/>
    </source>
</evidence>
<comment type="caution">
    <text evidence="12">The sequence shown here is derived from an EMBL/GenBank/DDBJ whole genome shotgun (WGS) entry which is preliminary data.</text>
</comment>
<feature type="transmembrane region" description="Helical" evidence="10">
    <location>
        <begin position="145"/>
        <end position="164"/>
    </location>
</feature>
<keyword evidence="8 10" id="KW-1133">Transmembrane helix</keyword>
<keyword evidence="5" id="KW-1003">Cell membrane</keyword>
<gene>
    <name evidence="12" type="ORF">GCM10009849_13940</name>
</gene>
<dbReference type="Proteomes" id="UP001500432">
    <property type="component" value="Unassembled WGS sequence"/>
</dbReference>
<evidence type="ECO:0000256" key="5">
    <source>
        <dbReference type="ARBA" id="ARBA00022475"/>
    </source>
</evidence>
<dbReference type="Pfam" id="PF03600">
    <property type="entry name" value="CitMHS"/>
    <property type="match status" value="1"/>
</dbReference>
<evidence type="ECO:0000256" key="2">
    <source>
        <dbReference type="ARBA" id="ARBA00006433"/>
    </source>
</evidence>
<feature type="transmembrane region" description="Helical" evidence="10">
    <location>
        <begin position="359"/>
        <end position="384"/>
    </location>
</feature>
<comment type="similarity">
    <text evidence="2">Belongs to the ArsB family.</text>
</comment>
<dbReference type="InterPro" id="IPR004680">
    <property type="entry name" value="Cit_transptr-like_dom"/>
</dbReference>
<feature type="domain" description="Citrate transporter-like" evidence="11">
    <location>
        <begin position="35"/>
        <end position="358"/>
    </location>
</feature>
<sequence>MTPKSPPSDAEITPCGGPDPHCVTPRLDAMPLAAVGAVLLVLGGAAVAAGLLAWEDVGALADRVVPILAFVAAITVVTELFNAAGLFEWIAARFRRWGRGRAWLLWGLVTVLSLTATVFLSLDTTAVLLTPIVVVLARSCRLPPLPFALTAVWLANTGSLLLPVSNLTNLLALHSLGNVSPVEFAARMALPALWCALVPVLAVGVLFRKDLRARYDPLRASRTPAEGDGGARADRVLLGTSAVVLAFLLPGLVSGLAPWIPSVAAAAVLVLAFAARRPRALRWALVPWQLVVFAAGLFLLMEALQHLGGGDLAAALLGSGSGPLDLVRVAAVGAAGSNLVNNLPAYLAFEQSAGGPARLAALLVGVNAGPLITPWASLATLIWHEQLRRLGVSISWWGYAAAGAVLVPLMVVPAALLAAVP</sequence>
<organism evidence="12 13">
    <name type="scientific">Sinomonas flava</name>
    <dbReference type="NCBI Taxonomy" id="496857"/>
    <lineage>
        <taxon>Bacteria</taxon>
        <taxon>Bacillati</taxon>
        <taxon>Actinomycetota</taxon>
        <taxon>Actinomycetes</taxon>
        <taxon>Micrococcales</taxon>
        <taxon>Micrococcaceae</taxon>
        <taxon>Sinomonas</taxon>
    </lineage>
</organism>